<feature type="transmembrane region" description="Helical" evidence="2">
    <location>
        <begin position="306"/>
        <end position="325"/>
    </location>
</feature>
<keyword evidence="2" id="KW-0472">Membrane</keyword>
<dbReference type="STRING" id="1801770.A3A01_01780"/>
<feature type="region of interest" description="Disordered" evidence="1">
    <location>
        <begin position="510"/>
        <end position="566"/>
    </location>
</feature>
<dbReference type="Proteomes" id="UP000179352">
    <property type="component" value="Unassembled WGS sequence"/>
</dbReference>
<dbReference type="EMBL" id="MFUU01000021">
    <property type="protein sequence ID" value="OGI85660.1"/>
    <property type="molecule type" value="Genomic_DNA"/>
</dbReference>
<evidence type="ECO:0000313" key="3">
    <source>
        <dbReference type="EMBL" id="OGI85660.1"/>
    </source>
</evidence>
<feature type="transmembrane region" description="Helical" evidence="2">
    <location>
        <begin position="109"/>
        <end position="129"/>
    </location>
</feature>
<reference evidence="3 4" key="1">
    <citation type="journal article" date="2016" name="Nat. Commun.">
        <title>Thousands of microbial genomes shed light on interconnected biogeochemical processes in an aquifer system.</title>
        <authorList>
            <person name="Anantharaman K."/>
            <person name="Brown C.T."/>
            <person name="Hug L.A."/>
            <person name="Sharon I."/>
            <person name="Castelle C.J."/>
            <person name="Probst A.J."/>
            <person name="Thomas B.C."/>
            <person name="Singh A."/>
            <person name="Wilkins M.J."/>
            <person name="Karaoz U."/>
            <person name="Brodie E.L."/>
            <person name="Williams K.H."/>
            <person name="Hubbard S.S."/>
            <person name="Banfield J.F."/>
        </authorList>
    </citation>
    <scope>NUCLEOTIDE SEQUENCE [LARGE SCALE GENOMIC DNA]</scope>
</reference>
<evidence type="ECO:0000256" key="1">
    <source>
        <dbReference type="SAM" id="MobiDB-lite"/>
    </source>
</evidence>
<name>A0A1F6WUX8_9BACT</name>
<feature type="compositionally biased region" description="Basic and acidic residues" evidence="1">
    <location>
        <begin position="511"/>
        <end position="535"/>
    </location>
</feature>
<feature type="transmembrane region" description="Helical" evidence="2">
    <location>
        <begin position="337"/>
        <end position="358"/>
    </location>
</feature>
<dbReference type="AlphaFoldDB" id="A0A1F6WUX8"/>
<sequence length="790" mass="85685">MKKIIPYILIFVLLVGFFSPIMLVYAQTESTEISALKSGVESLDCIGFFNGSLEGCIVKASYYLFFVLPAFILTIVGNLFNALLGLTLSRDLYAASFISEAWKIVRDMSNIFFILILLYTAVMIILDLGHENKKVISRIIIIALIINFSMFFTKVVIDSSNILALIFYNKISVAGPGGTPRPYDQNFEGGLPEKDFGGAIVSSFDPARLMTPEMFDRGTRTITVGTDYSTADEVYCSTVGSIPPSSYALCLATKTPIATEVRTVEGPPVGASLYLGIIFVSCAIFLFAAYALFIAGISFLGRLIELWILIIFSPFAFISSTIPFLDKIEGFGWSSWFKRLLTTAFMAPIFMFFLYLISKIIGAMGPSFLKPSATNNETTAKILMVVIPAVIILSLLLKAASYAKKGGGAFGEMIMKGGAMVGGLALGAATGGAAFALSNTVGRKARNVANDDELRIKAASGDKGAQRKLALANSLAKNSFDFRQTGLGKFTQKQTGMNFDRGLGMVGMSTEKLKGGRAQRDKEKYEKGEEIKKSYELSPAAARAQDEKAKRENEPKDKQNARAAQYEADKEQARQHLGGFKGDQEKYFKEAYEHGDTEFLKAQAGITRKNIDAGSVERDESPRTLNAEQTNLQRREAYILSLENPNKKIEKGQAIKKGWRDYKDEILRGSLSGTGKGTIATGAVVGMAMGGPIGAAIGAALAIPLGGLAGTIKDILKAQAQASISFLAEDKNLIAKLAKGKSSEEKILEALKGRVEPGKEKEVAHGITETIRPKTEMTEKKDTDTTPPSR</sequence>
<keyword evidence="2" id="KW-0812">Transmembrane</keyword>
<organism evidence="3 4">
    <name type="scientific">Candidatus Nomurabacteria bacterium RIFCSPLOWO2_01_FULL_39_17</name>
    <dbReference type="NCBI Taxonomy" id="1801770"/>
    <lineage>
        <taxon>Bacteria</taxon>
        <taxon>Candidatus Nomuraibacteriota</taxon>
    </lineage>
</organism>
<feature type="compositionally biased region" description="Basic and acidic residues" evidence="1">
    <location>
        <begin position="544"/>
        <end position="560"/>
    </location>
</feature>
<feature type="transmembrane region" description="Helical" evidence="2">
    <location>
        <begin position="62"/>
        <end position="88"/>
    </location>
</feature>
<evidence type="ECO:0008006" key="5">
    <source>
        <dbReference type="Google" id="ProtNLM"/>
    </source>
</evidence>
<proteinExistence type="predicted"/>
<gene>
    <name evidence="3" type="ORF">A3A01_01780</name>
</gene>
<feature type="transmembrane region" description="Helical" evidence="2">
    <location>
        <begin position="378"/>
        <end position="397"/>
    </location>
</feature>
<keyword evidence="2" id="KW-1133">Transmembrane helix</keyword>
<evidence type="ECO:0000256" key="2">
    <source>
        <dbReference type="SAM" id="Phobius"/>
    </source>
</evidence>
<feature type="transmembrane region" description="Helical" evidence="2">
    <location>
        <begin position="418"/>
        <end position="437"/>
    </location>
</feature>
<accession>A0A1F6WUX8</accession>
<comment type="caution">
    <text evidence="3">The sequence shown here is derived from an EMBL/GenBank/DDBJ whole genome shotgun (WGS) entry which is preliminary data.</text>
</comment>
<protein>
    <recommendedName>
        <fullName evidence="5">TrbL/VirB6 plasmid conjugal transfer protein</fullName>
    </recommendedName>
</protein>
<feature type="transmembrane region" description="Helical" evidence="2">
    <location>
        <begin position="135"/>
        <end position="157"/>
    </location>
</feature>
<feature type="transmembrane region" description="Helical" evidence="2">
    <location>
        <begin position="273"/>
        <end position="300"/>
    </location>
</feature>
<evidence type="ECO:0000313" key="4">
    <source>
        <dbReference type="Proteomes" id="UP000179352"/>
    </source>
</evidence>